<reference evidence="1" key="1">
    <citation type="submission" date="2014-09" db="EMBL/GenBank/DDBJ databases">
        <authorList>
            <person name="Magalhaes I.L.F."/>
            <person name="Oliveira U."/>
            <person name="Santos F.R."/>
            <person name="Vidigal T.H.D.A."/>
            <person name="Brescovit A.D."/>
            <person name="Santos A.J."/>
        </authorList>
    </citation>
    <scope>NUCLEOTIDE SEQUENCE</scope>
    <source>
        <tissue evidence="1">Shoot tissue taken approximately 20 cm above the soil surface</tissue>
    </source>
</reference>
<protein>
    <submittedName>
        <fullName evidence="1">Gst1</fullName>
    </submittedName>
</protein>
<organism evidence="1">
    <name type="scientific">Arundo donax</name>
    <name type="common">Giant reed</name>
    <name type="synonym">Donax arundinaceus</name>
    <dbReference type="NCBI Taxonomy" id="35708"/>
    <lineage>
        <taxon>Eukaryota</taxon>
        <taxon>Viridiplantae</taxon>
        <taxon>Streptophyta</taxon>
        <taxon>Embryophyta</taxon>
        <taxon>Tracheophyta</taxon>
        <taxon>Spermatophyta</taxon>
        <taxon>Magnoliopsida</taxon>
        <taxon>Liliopsida</taxon>
        <taxon>Poales</taxon>
        <taxon>Poaceae</taxon>
        <taxon>PACMAD clade</taxon>
        <taxon>Arundinoideae</taxon>
        <taxon>Arundineae</taxon>
        <taxon>Arundo</taxon>
    </lineage>
</organism>
<name>A0A0A9CX23_ARUDO</name>
<reference evidence="1" key="2">
    <citation type="journal article" date="2015" name="Data Brief">
        <title>Shoot transcriptome of the giant reed, Arundo donax.</title>
        <authorList>
            <person name="Barrero R.A."/>
            <person name="Guerrero F.D."/>
            <person name="Moolhuijzen P."/>
            <person name="Goolsby J.A."/>
            <person name="Tidwell J."/>
            <person name="Bellgard S.E."/>
            <person name="Bellgard M.I."/>
        </authorList>
    </citation>
    <scope>NUCLEOTIDE SEQUENCE</scope>
    <source>
        <tissue evidence="1">Shoot tissue taken approximately 20 cm above the soil surface</tissue>
    </source>
</reference>
<sequence>MVKISKTDEVPSQVLALRQTCLIHLENLLQLLKVLLDNFLVGGSTKHRTDKALEENRVQYGGVLMGLHLKPHIHHC</sequence>
<accession>A0A0A9CX23</accession>
<dbReference type="EMBL" id="GBRH01217799">
    <property type="protein sequence ID" value="JAD80096.1"/>
    <property type="molecule type" value="Transcribed_RNA"/>
</dbReference>
<dbReference type="AlphaFoldDB" id="A0A0A9CX23"/>
<proteinExistence type="predicted"/>
<evidence type="ECO:0000313" key="1">
    <source>
        <dbReference type="EMBL" id="JAD80096.1"/>
    </source>
</evidence>